<evidence type="ECO:0000256" key="6">
    <source>
        <dbReference type="ARBA" id="ARBA00023134"/>
    </source>
</evidence>
<sequence length="367" mass="40331">MDIRCPADVSGAILVGGKSRRMGCDKSLLPLGGKPLVERVIDAFRPLFSHIILVGDREERFASHGLPVYPDIVTGSALGGLHTALVRAGTPYLFVSACDLPWPDPRLIARLCSMRDGYDVVVPRMPHGLEPLFAVYGTGCLPAMERMLREGNFRIYDFYPEVRTRYVEQGELAGLVVPGRTFVNINTPREFETIRNKEEGMSVKAVSFVAKSGTGKTTLLEKVIVELKGRGYRLGVIKHDAHRFEIDHPGKDSHRLTAAGADTMLISSPEKLAVVKKHDASPPIDELIATYFGDVDIVLTEGFKKSGLPKIEVHRKERSATLLCRGEAHDPTLLAVASDEPLELDVPVLDLNSPAQVADFVERAFLK</sequence>
<evidence type="ECO:0000256" key="1">
    <source>
        <dbReference type="ARBA" id="ARBA00022490"/>
    </source>
</evidence>
<dbReference type="CDD" id="cd02503">
    <property type="entry name" value="MobA"/>
    <property type="match status" value="1"/>
</dbReference>
<comment type="function">
    <text evidence="8">Transfers a GMP moiety from GTP to Mo-molybdopterin (Mo-MPT) cofactor (Moco or molybdenum cofactor) to form Mo-molybdopterin guanine dinucleotide (Mo-MGD) cofactor.</text>
</comment>
<evidence type="ECO:0000256" key="2">
    <source>
        <dbReference type="ARBA" id="ARBA00022679"/>
    </source>
</evidence>
<evidence type="ECO:0000313" key="12">
    <source>
        <dbReference type="Proteomes" id="UP000663651"/>
    </source>
</evidence>
<name>A0ABX7Q8F5_9BACT</name>
<comment type="catalytic activity">
    <reaction evidence="8">
        <text>Mo-molybdopterin + GTP + H(+) = Mo-molybdopterin guanine dinucleotide + diphosphate</text>
        <dbReference type="Rhea" id="RHEA:34243"/>
        <dbReference type="ChEBI" id="CHEBI:15378"/>
        <dbReference type="ChEBI" id="CHEBI:33019"/>
        <dbReference type="ChEBI" id="CHEBI:37565"/>
        <dbReference type="ChEBI" id="CHEBI:71302"/>
        <dbReference type="ChEBI" id="CHEBI:71310"/>
        <dbReference type="EC" id="2.7.7.77"/>
    </reaction>
</comment>
<evidence type="ECO:0000256" key="3">
    <source>
        <dbReference type="ARBA" id="ARBA00022723"/>
    </source>
</evidence>
<keyword evidence="3 8" id="KW-0479">Metal-binding</keyword>
<dbReference type="NCBIfam" id="TIGR00176">
    <property type="entry name" value="mobB"/>
    <property type="match status" value="1"/>
</dbReference>
<comment type="similarity">
    <text evidence="8">Belongs to the MobA family.</text>
</comment>
<dbReference type="EMBL" id="CP071382">
    <property type="protein sequence ID" value="QSV47360.1"/>
    <property type="molecule type" value="Genomic_DNA"/>
</dbReference>
<evidence type="ECO:0000256" key="4">
    <source>
        <dbReference type="ARBA" id="ARBA00022741"/>
    </source>
</evidence>
<keyword evidence="5 8" id="KW-0460">Magnesium</keyword>
<organism evidence="11 12">
    <name type="scientific">Geobacter benzoatilyticus</name>
    <dbReference type="NCBI Taxonomy" id="2815309"/>
    <lineage>
        <taxon>Bacteria</taxon>
        <taxon>Pseudomonadati</taxon>
        <taxon>Thermodesulfobacteriota</taxon>
        <taxon>Desulfuromonadia</taxon>
        <taxon>Geobacterales</taxon>
        <taxon>Geobacteraceae</taxon>
        <taxon>Geobacter</taxon>
    </lineage>
</organism>
<comment type="cofactor">
    <cofactor evidence="8">
        <name>Mg(2+)</name>
        <dbReference type="ChEBI" id="CHEBI:18420"/>
    </cofactor>
</comment>
<dbReference type="SUPFAM" id="SSF52540">
    <property type="entry name" value="P-loop containing nucleoside triphosphate hydrolases"/>
    <property type="match status" value="1"/>
</dbReference>
<gene>
    <name evidence="11" type="primary">mobAB</name>
    <name evidence="8" type="synonym">mobA</name>
    <name evidence="11" type="ORF">JZM60_07340</name>
</gene>
<keyword evidence="12" id="KW-1185">Reference proteome</keyword>
<dbReference type="InterPro" id="IPR027417">
    <property type="entry name" value="P-loop_NTPase"/>
</dbReference>
<dbReference type="NCBIfam" id="NF011056">
    <property type="entry name" value="PRK14489.1-1"/>
    <property type="match status" value="1"/>
</dbReference>
<evidence type="ECO:0000256" key="5">
    <source>
        <dbReference type="ARBA" id="ARBA00022842"/>
    </source>
</evidence>
<evidence type="ECO:0000259" key="10">
    <source>
        <dbReference type="Pfam" id="PF12804"/>
    </source>
</evidence>
<dbReference type="EC" id="2.7.7.77" evidence="8"/>
<dbReference type="GO" id="GO:0016779">
    <property type="term" value="F:nucleotidyltransferase activity"/>
    <property type="evidence" value="ECO:0007669"/>
    <property type="project" value="UniProtKB-KW"/>
</dbReference>
<dbReference type="InterPro" id="IPR029044">
    <property type="entry name" value="Nucleotide-diphossugar_trans"/>
</dbReference>
<dbReference type="Gene3D" id="3.90.550.10">
    <property type="entry name" value="Spore Coat Polysaccharide Biosynthesis Protein SpsA, Chain A"/>
    <property type="match status" value="1"/>
</dbReference>
<dbReference type="Pfam" id="PF03205">
    <property type="entry name" value="MobB"/>
    <property type="match status" value="1"/>
</dbReference>
<dbReference type="InterPro" id="IPR013482">
    <property type="entry name" value="Molybde_CF_guanTrfase"/>
</dbReference>
<keyword evidence="2 8" id="KW-0808">Transferase</keyword>
<dbReference type="Gene3D" id="3.40.50.300">
    <property type="entry name" value="P-loop containing nucleotide triphosphate hydrolases"/>
    <property type="match status" value="1"/>
</dbReference>
<proteinExistence type="inferred from homology"/>
<comment type="domain">
    <text evidence="8">The N-terminal domain determines nucleotide recognition and specific binding, while the C-terminal domain determines the specific binding to the target protein.</text>
</comment>
<protein>
    <recommendedName>
        <fullName evidence="8">Probable molybdenum cofactor guanylyltransferase</fullName>
        <shortName evidence="8">MoCo guanylyltransferase</shortName>
        <ecNumber evidence="8">2.7.7.77</ecNumber>
    </recommendedName>
    <alternativeName>
        <fullName evidence="8">GTP:molybdopterin guanylyltransferase</fullName>
    </alternativeName>
    <alternativeName>
        <fullName evidence="8">Mo-MPT guanylyltransferase</fullName>
    </alternativeName>
    <alternativeName>
        <fullName evidence="8">Molybdopterin guanylyltransferase</fullName>
    </alternativeName>
    <alternativeName>
        <fullName evidence="8">Molybdopterin-guanine dinucleotide synthase</fullName>
        <shortName evidence="8">MGD synthase</shortName>
    </alternativeName>
</protein>
<feature type="binding site" evidence="8">
    <location>
        <begin position="14"/>
        <end position="16"/>
    </location>
    <ligand>
        <name>GTP</name>
        <dbReference type="ChEBI" id="CHEBI:37565"/>
    </ligand>
</feature>
<dbReference type="CDD" id="cd03116">
    <property type="entry name" value="MobB"/>
    <property type="match status" value="1"/>
</dbReference>
<keyword evidence="4 8" id="KW-0547">Nucleotide-binding</keyword>
<keyword evidence="6 8" id="KW-0342">GTP-binding</keyword>
<reference evidence="11 12" key="1">
    <citation type="submission" date="2021-03" db="EMBL/GenBank/DDBJ databases">
        <title>Geobacter metallireducens gen. nov. sp. nov., a microorganism capable of coupling the complete oxidation of organic compounds to the reduction of iron and other metals.</title>
        <authorList>
            <person name="Li Y."/>
        </authorList>
    </citation>
    <scope>NUCLEOTIDE SEQUENCE [LARGE SCALE GENOMIC DNA]</scope>
    <source>
        <strain evidence="11 12">Jerry-YX</strain>
    </source>
</reference>
<feature type="binding site" evidence="8">
    <location>
        <position position="71"/>
    </location>
    <ligand>
        <name>GTP</name>
        <dbReference type="ChEBI" id="CHEBI:37565"/>
    </ligand>
</feature>
<comment type="caution">
    <text evidence="8">Lacks conserved residue(s) required for the propagation of feature annotation.</text>
</comment>
<keyword evidence="1 8" id="KW-0963">Cytoplasm</keyword>
<evidence type="ECO:0000259" key="9">
    <source>
        <dbReference type="Pfam" id="PF03205"/>
    </source>
</evidence>
<feature type="binding site" evidence="8">
    <location>
        <position position="99"/>
    </location>
    <ligand>
        <name>GTP</name>
        <dbReference type="ChEBI" id="CHEBI:37565"/>
    </ligand>
</feature>
<dbReference type="Pfam" id="PF12804">
    <property type="entry name" value="NTP_transf_3"/>
    <property type="match status" value="1"/>
</dbReference>
<evidence type="ECO:0000313" key="11">
    <source>
        <dbReference type="EMBL" id="QSV47360.1"/>
    </source>
</evidence>
<feature type="binding site" evidence="8">
    <location>
        <position position="26"/>
    </location>
    <ligand>
        <name>GTP</name>
        <dbReference type="ChEBI" id="CHEBI:37565"/>
    </ligand>
</feature>
<feature type="domain" description="MobA-like NTP transferase" evidence="10">
    <location>
        <begin position="11"/>
        <end position="152"/>
    </location>
</feature>
<dbReference type="PANTHER" id="PTHR19136">
    <property type="entry name" value="MOLYBDENUM COFACTOR GUANYLYLTRANSFERASE"/>
    <property type="match status" value="1"/>
</dbReference>
<dbReference type="SUPFAM" id="SSF53448">
    <property type="entry name" value="Nucleotide-diphospho-sugar transferases"/>
    <property type="match status" value="1"/>
</dbReference>
<dbReference type="PANTHER" id="PTHR19136:SF81">
    <property type="entry name" value="MOLYBDENUM COFACTOR GUANYLYLTRANSFERASE"/>
    <property type="match status" value="1"/>
</dbReference>
<keyword evidence="7 8" id="KW-0501">Molybdenum cofactor biosynthesis</keyword>
<dbReference type="InterPro" id="IPR025877">
    <property type="entry name" value="MobA-like_NTP_Trfase"/>
</dbReference>
<dbReference type="HAMAP" id="MF_00316">
    <property type="entry name" value="MobA"/>
    <property type="match status" value="1"/>
</dbReference>
<keyword evidence="11" id="KW-0548">Nucleotidyltransferase</keyword>
<dbReference type="Proteomes" id="UP000663651">
    <property type="component" value="Chromosome"/>
</dbReference>
<feature type="binding site" evidence="8">
    <location>
        <position position="99"/>
    </location>
    <ligand>
        <name>Mg(2+)</name>
        <dbReference type="ChEBI" id="CHEBI:18420"/>
    </ligand>
</feature>
<comment type="subcellular location">
    <subcellularLocation>
        <location evidence="8">Cytoplasm</location>
    </subcellularLocation>
</comment>
<feature type="domain" description="Molybdopterin-guanine dinucleotide biosynthesis protein B (MobB)" evidence="9">
    <location>
        <begin position="206"/>
        <end position="339"/>
    </location>
</feature>
<accession>A0ABX7Q8F5</accession>
<evidence type="ECO:0000256" key="7">
    <source>
        <dbReference type="ARBA" id="ARBA00023150"/>
    </source>
</evidence>
<dbReference type="InterPro" id="IPR004435">
    <property type="entry name" value="MobB_dom"/>
</dbReference>
<evidence type="ECO:0000256" key="8">
    <source>
        <dbReference type="HAMAP-Rule" id="MF_00316"/>
    </source>
</evidence>